<dbReference type="AlphaFoldDB" id="A0AAV4MLG8"/>
<feature type="compositionally biased region" description="Polar residues" evidence="1">
    <location>
        <begin position="34"/>
        <end position="48"/>
    </location>
</feature>
<dbReference type="EMBL" id="BPLQ01000595">
    <property type="protein sequence ID" value="GIX73246.1"/>
    <property type="molecule type" value="Genomic_DNA"/>
</dbReference>
<reference evidence="2 3" key="1">
    <citation type="submission" date="2021-06" db="EMBL/GenBank/DDBJ databases">
        <title>Caerostris darwini draft genome.</title>
        <authorList>
            <person name="Kono N."/>
            <person name="Arakawa K."/>
        </authorList>
    </citation>
    <scope>NUCLEOTIDE SEQUENCE [LARGE SCALE GENOMIC DNA]</scope>
</reference>
<feature type="region of interest" description="Disordered" evidence="1">
    <location>
        <begin position="34"/>
        <end position="58"/>
    </location>
</feature>
<sequence length="92" mass="10361">MDLPMNHSWDNIQPQRQDVAADCFSKGLRSIFQQKKINRPSSKQNSQPDIREPTDKSYQYDPWLSLPLSDTQSLGIVPGGAPFAITFKASSH</sequence>
<accession>A0AAV4MLG8</accession>
<evidence type="ECO:0000313" key="3">
    <source>
        <dbReference type="Proteomes" id="UP001054837"/>
    </source>
</evidence>
<name>A0AAV4MLG8_9ARAC</name>
<evidence type="ECO:0000256" key="1">
    <source>
        <dbReference type="SAM" id="MobiDB-lite"/>
    </source>
</evidence>
<keyword evidence="3" id="KW-1185">Reference proteome</keyword>
<proteinExistence type="predicted"/>
<dbReference type="Proteomes" id="UP001054837">
    <property type="component" value="Unassembled WGS sequence"/>
</dbReference>
<organism evidence="2 3">
    <name type="scientific">Caerostris darwini</name>
    <dbReference type="NCBI Taxonomy" id="1538125"/>
    <lineage>
        <taxon>Eukaryota</taxon>
        <taxon>Metazoa</taxon>
        <taxon>Ecdysozoa</taxon>
        <taxon>Arthropoda</taxon>
        <taxon>Chelicerata</taxon>
        <taxon>Arachnida</taxon>
        <taxon>Araneae</taxon>
        <taxon>Araneomorphae</taxon>
        <taxon>Entelegynae</taxon>
        <taxon>Araneoidea</taxon>
        <taxon>Araneidae</taxon>
        <taxon>Caerostris</taxon>
    </lineage>
</organism>
<gene>
    <name evidence="2" type="ORF">CDAR_601741</name>
</gene>
<protein>
    <submittedName>
        <fullName evidence="2">Uncharacterized protein</fullName>
    </submittedName>
</protein>
<comment type="caution">
    <text evidence="2">The sequence shown here is derived from an EMBL/GenBank/DDBJ whole genome shotgun (WGS) entry which is preliminary data.</text>
</comment>
<evidence type="ECO:0000313" key="2">
    <source>
        <dbReference type="EMBL" id="GIX73246.1"/>
    </source>
</evidence>